<protein>
    <submittedName>
        <fullName evidence="3">Uncharacterized protein</fullName>
    </submittedName>
</protein>
<dbReference type="Proteomes" id="UP000741863">
    <property type="component" value="Unassembled WGS sequence"/>
</dbReference>
<name>A0ABS2P6J5_9BACL</name>
<evidence type="ECO:0000256" key="1">
    <source>
        <dbReference type="SAM" id="MobiDB-lite"/>
    </source>
</evidence>
<evidence type="ECO:0000313" key="3">
    <source>
        <dbReference type="EMBL" id="MBM7631027.1"/>
    </source>
</evidence>
<proteinExistence type="predicted"/>
<sequence length="438" mass="49935">MKRRLFVAFLVVSSFFMPQPLEANDHDQLHADTIELSAFSSPVKPTIELIELDFYQVHETIMVEGQLKFNEDYMLDIKGNLTPYGEGIISENALGDVHTTNTKYTILQFYIRGETNTLHLVIEDLEEGNTVSFETKLEDNNMVLYNALIDFELQEDQSSSYATAENQDENVETEHQETQQGQKDDVEQLIADLNTLTSGPIDINDYEYLDSSMFTLNGAWSQNLTGDHGYMMYGIRQSSDQYLLQVSFFHGNQVLTDWREGASVSEHRSTLLLSDGVIMAYDQSTNTVRVVQAFAPNQVIEYASTKSISSERTVFFEQNLQIGQEKKRFDPFSSDLPNYFIRRAMPSVSQPIRTLQEFINGLTRGSNETREIVTYSTYQSQLEDEGEVVKSMRRTAHDLNLNSPGDSITHSAKIHSEDIEREPNVTNNVTWIVQTDLK</sequence>
<feature type="chain" id="PRO_5046897182" evidence="2">
    <location>
        <begin position="24"/>
        <end position="438"/>
    </location>
</feature>
<feature type="signal peptide" evidence="2">
    <location>
        <begin position="1"/>
        <end position="23"/>
    </location>
</feature>
<dbReference type="RefSeq" id="WP_204695215.1">
    <property type="nucleotide sequence ID" value="NZ_JAFBEC010000001.1"/>
</dbReference>
<evidence type="ECO:0000256" key="2">
    <source>
        <dbReference type="SAM" id="SignalP"/>
    </source>
</evidence>
<keyword evidence="2" id="KW-0732">Signal</keyword>
<gene>
    <name evidence="3" type="ORF">JOD17_000118</name>
</gene>
<reference evidence="3 4" key="1">
    <citation type="submission" date="2021-01" db="EMBL/GenBank/DDBJ databases">
        <title>Genomic Encyclopedia of Type Strains, Phase IV (KMG-IV): sequencing the most valuable type-strain genomes for metagenomic binning, comparative biology and taxonomic classification.</title>
        <authorList>
            <person name="Goeker M."/>
        </authorList>
    </citation>
    <scope>NUCLEOTIDE SEQUENCE [LARGE SCALE GENOMIC DNA]</scope>
    <source>
        <strain evidence="3 4">DSM 25540</strain>
    </source>
</reference>
<dbReference type="EMBL" id="JAFBEC010000001">
    <property type="protein sequence ID" value="MBM7631027.1"/>
    <property type="molecule type" value="Genomic_DNA"/>
</dbReference>
<accession>A0ABS2P6J5</accession>
<feature type="compositionally biased region" description="Basic and acidic residues" evidence="1">
    <location>
        <begin position="172"/>
        <end position="183"/>
    </location>
</feature>
<organism evidence="3 4">
    <name type="scientific">Geomicrobium sediminis</name>
    <dbReference type="NCBI Taxonomy" id="1347788"/>
    <lineage>
        <taxon>Bacteria</taxon>
        <taxon>Bacillati</taxon>
        <taxon>Bacillota</taxon>
        <taxon>Bacilli</taxon>
        <taxon>Bacillales</taxon>
        <taxon>Geomicrobium</taxon>
    </lineage>
</organism>
<evidence type="ECO:0000313" key="4">
    <source>
        <dbReference type="Proteomes" id="UP000741863"/>
    </source>
</evidence>
<keyword evidence="4" id="KW-1185">Reference proteome</keyword>
<comment type="caution">
    <text evidence="3">The sequence shown here is derived from an EMBL/GenBank/DDBJ whole genome shotgun (WGS) entry which is preliminary data.</text>
</comment>
<feature type="region of interest" description="Disordered" evidence="1">
    <location>
        <begin position="158"/>
        <end position="183"/>
    </location>
</feature>